<dbReference type="Proteomes" id="UP000807769">
    <property type="component" value="Unassembled WGS sequence"/>
</dbReference>
<proteinExistence type="predicted"/>
<name>A0A9P7ECP9_9AGAM</name>
<protein>
    <submittedName>
        <fullName evidence="2">Uncharacterized protein</fullName>
    </submittedName>
</protein>
<dbReference type="AlphaFoldDB" id="A0A9P7ECP9"/>
<dbReference type="RefSeq" id="XP_041194119.1">
    <property type="nucleotide sequence ID" value="XM_041342162.1"/>
</dbReference>
<feature type="region of interest" description="Disordered" evidence="1">
    <location>
        <begin position="7"/>
        <end position="27"/>
    </location>
</feature>
<feature type="region of interest" description="Disordered" evidence="1">
    <location>
        <begin position="262"/>
        <end position="297"/>
    </location>
</feature>
<sequence length="623" mass="68274">MAFMVALHPNMPHQTGAGHPADEDEDIDEQSPDIIESINDQQWQHVHHEAVGVPSHRNAFGTDEEMQGQFFAVLAKVVARQITPAHCQLTPDEWEGDEYPIFETICAGRQGSKELQVSLAEPIWFHRATLWCQALLVLTTFLANRDHSYTSSFPDATCLTCPTSNSITWTMKTSAEQLILKVNFATVKIFILDMGMKDTVPNVGMDTDEEACPSSSSTAAVKEIFNCVTAKRGGLILSTKAARDEALSTLASTHLANYSKLSKGLGPSAGSQKTQRDTTASSQPSGSQARQSTTTTSGVSNFRVASVGMLICRVDRHGAIRVLKAPSKNGMNEIQAMKNHRCYVDEQATFYHDWSYARRPRNVSSLSQSAAGQEEKPPWRLLNKSGQVLTVIDIACLTGTGLAKHKGRDKASVTESHLWFVTRNCIPQHMYESWNTQPVIAGLDSEANDDGSEMELLSDADSIRDDTNHNPELASSLMEMELSDSGDFHTDYKGKGKLKILKTPMVNAKRTHTALSPDESPTNPRVALKKLKSETAAIPLFLPSQSSPLLTDSRLSILSVPATYATCPELSCPATIVPSIPGSPNMLSGQLIIFFNAFTFQFLVYMFNRSFSVCLALYFTTAA</sequence>
<dbReference type="GeneID" id="64636178"/>
<gene>
    <name evidence="2" type="ORF">BJ212DRAFT_1576530</name>
</gene>
<evidence type="ECO:0000256" key="1">
    <source>
        <dbReference type="SAM" id="MobiDB-lite"/>
    </source>
</evidence>
<dbReference type="OrthoDB" id="2674423at2759"/>
<comment type="caution">
    <text evidence="2">The sequence shown here is derived from an EMBL/GenBank/DDBJ whole genome shotgun (WGS) entry which is preliminary data.</text>
</comment>
<keyword evidence="3" id="KW-1185">Reference proteome</keyword>
<evidence type="ECO:0000313" key="2">
    <source>
        <dbReference type="EMBL" id="KAG1818059.1"/>
    </source>
</evidence>
<organism evidence="2 3">
    <name type="scientific">Suillus subaureus</name>
    <dbReference type="NCBI Taxonomy" id="48587"/>
    <lineage>
        <taxon>Eukaryota</taxon>
        <taxon>Fungi</taxon>
        <taxon>Dikarya</taxon>
        <taxon>Basidiomycota</taxon>
        <taxon>Agaricomycotina</taxon>
        <taxon>Agaricomycetes</taxon>
        <taxon>Agaricomycetidae</taxon>
        <taxon>Boletales</taxon>
        <taxon>Suillineae</taxon>
        <taxon>Suillaceae</taxon>
        <taxon>Suillus</taxon>
    </lineage>
</organism>
<evidence type="ECO:0000313" key="3">
    <source>
        <dbReference type="Proteomes" id="UP000807769"/>
    </source>
</evidence>
<feature type="compositionally biased region" description="Polar residues" evidence="1">
    <location>
        <begin position="269"/>
        <end position="297"/>
    </location>
</feature>
<accession>A0A9P7ECP9</accession>
<dbReference type="EMBL" id="JABBWG010000012">
    <property type="protein sequence ID" value="KAG1818059.1"/>
    <property type="molecule type" value="Genomic_DNA"/>
</dbReference>
<reference evidence="2" key="1">
    <citation type="journal article" date="2020" name="New Phytol.">
        <title>Comparative genomics reveals dynamic genome evolution in host specialist ectomycorrhizal fungi.</title>
        <authorList>
            <person name="Lofgren L.A."/>
            <person name="Nguyen N.H."/>
            <person name="Vilgalys R."/>
            <person name="Ruytinx J."/>
            <person name="Liao H.L."/>
            <person name="Branco S."/>
            <person name="Kuo A."/>
            <person name="LaButti K."/>
            <person name="Lipzen A."/>
            <person name="Andreopoulos W."/>
            <person name="Pangilinan J."/>
            <person name="Riley R."/>
            <person name="Hundley H."/>
            <person name="Na H."/>
            <person name="Barry K."/>
            <person name="Grigoriev I.V."/>
            <person name="Stajich J.E."/>
            <person name="Kennedy P.G."/>
        </authorList>
    </citation>
    <scope>NUCLEOTIDE SEQUENCE</scope>
    <source>
        <strain evidence="2">MN1</strain>
    </source>
</reference>